<evidence type="ECO:0000256" key="6">
    <source>
        <dbReference type="ARBA" id="ARBA00022840"/>
    </source>
</evidence>
<dbReference type="PANTHER" id="PTHR43895:SF32">
    <property type="entry name" value="SERINE_THREONINE-PROTEIN KINASE CHK1"/>
    <property type="match status" value="1"/>
</dbReference>
<dbReference type="Pfam" id="PF00069">
    <property type="entry name" value="Pkinase"/>
    <property type="match status" value="1"/>
</dbReference>
<dbReference type="Gene3D" id="1.10.510.10">
    <property type="entry name" value="Transferase(Phosphotransferase) domain 1"/>
    <property type="match status" value="1"/>
</dbReference>
<evidence type="ECO:0000313" key="11">
    <source>
        <dbReference type="EMBL" id="KAJ8096896.1"/>
    </source>
</evidence>
<evidence type="ECO:0000256" key="8">
    <source>
        <dbReference type="ARBA" id="ARBA00048679"/>
    </source>
</evidence>
<dbReference type="SUPFAM" id="SSF56112">
    <property type="entry name" value="Protein kinase-like (PK-like)"/>
    <property type="match status" value="1"/>
</dbReference>
<evidence type="ECO:0000256" key="7">
    <source>
        <dbReference type="ARBA" id="ARBA00047899"/>
    </source>
</evidence>
<dbReference type="FunFam" id="1.10.510.10:FF:000571">
    <property type="entry name" value="Maternal embryonic leucine zipper kinase"/>
    <property type="match status" value="1"/>
</dbReference>
<dbReference type="PROSITE" id="PS00107">
    <property type="entry name" value="PROTEIN_KINASE_ATP"/>
    <property type="match status" value="1"/>
</dbReference>
<dbReference type="EMBL" id="JARPMG010000013">
    <property type="protein sequence ID" value="KAJ8096896.1"/>
    <property type="molecule type" value="Genomic_DNA"/>
</dbReference>
<dbReference type="GO" id="GO:0004674">
    <property type="term" value="F:protein serine/threonine kinase activity"/>
    <property type="evidence" value="ECO:0007669"/>
    <property type="project" value="UniProtKB-KW"/>
</dbReference>
<dbReference type="GO" id="GO:0005634">
    <property type="term" value="C:nucleus"/>
    <property type="evidence" value="ECO:0007669"/>
    <property type="project" value="TreeGrafter"/>
</dbReference>
<gene>
    <name evidence="11" type="ORF">POJ06DRAFT_46134</name>
</gene>
<evidence type="ECO:0000256" key="5">
    <source>
        <dbReference type="ARBA" id="ARBA00022777"/>
    </source>
</evidence>
<dbReference type="GO" id="GO:0005737">
    <property type="term" value="C:cytoplasm"/>
    <property type="evidence" value="ECO:0007669"/>
    <property type="project" value="TreeGrafter"/>
</dbReference>
<feature type="domain" description="Protein kinase" evidence="10">
    <location>
        <begin position="16"/>
        <end position="280"/>
    </location>
</feature>
<dbReference type="PANTHER" id="PTHR43895">
    <property type="entry name" value="CALCIUM/CALMODULIN-DEPENDENT PROTEIN KINASE KINASE-RELATED"/>
    <property type="match status" value="1"/>
</dbReference>
<dbReference type="InterPro" id="IPR017441">
    <property type="entry name" value="Protein_kinase_ATP_BS"/>
</dbReference>
<comment type="catalytic activity">
    <reaction evidence="7">
        <text>L-threonyl-[protein] + ATP = O-phospho-L-threonyl-[protein] + ADP + H(+)</text>
        <dbReference type="Rhea" id="RHEA:46608"/>
        <dbReference type="Rhea" id="RHEA-COMP:11060"/>
        <dbReference type="Rhea" id="RHEA-COMP:11605"/>
        <dbReference type="ChEBI" id="CHEBI:15378"/>
        <dbReference type="ChEBI" id="CHEBI:30013"/>
        <dbReference type="ChEBI" id="CHEBI:30616"/>
        <dbReference type="ChEBI" id="CHEBI:61977"/>
        <dbReference type="ChEBI" id="CHEBI:456216"/>
        <dbReference type="EC" id="2.7.11.1"/>
    </reaction>
</comment>
<dbReference type="PROSITE" id="PS50011">
    <property type="entry name" value="PROTEIN_KINASE_DOM"/>
    <property type="match status" value="1"/>
</dbReference>
<protein>
    <recommendedName>
        <fullName evidence="1">non-specific serine/threonine protein kinase</fullName>
        <ecNumber evidence="1">2.7.11.1</ecNumber>
    </recommendedName>
</protein>
<dbReference type="GeneID" id="80886242"/>
<keyword evidence="5 11" id="KW-0418">Kinase</keyword>
<evidence type="ECO:0000256" key="2">
    <source>
        <dbReference type="ARBA" id="ARBA00022527"/>
    </source>
</evidence>
<dbReference type="GO" id="GO:0035861">
    <property type="term" value="C:site of double-strand break"/>
    <property type="evidence" value="ECO:0007669"/>
    <property type="project" value="TreeGrafter"/>
</dbReference>
<evidence type="ECO:0000259" key="10">
    <source>
        <dbReference type="PROSITE" id="PS50011"/>
    </source>
</evidence>
<organism evidence="11 12">
    <name type="scientific">Lipomyces tetrasporus</name>
    <dbReference type="NCBI Taxonomy" id="54092"/>
    <lineage>
        <taxon>Eukaryota</taxon>
        <taxon>Fungi</taxon>
        <taxon>Dikarya</taxon>
        <taxon>Ascomycota</taxon>
        <taxon>Saccharomycotina</taxon>
        <taxon>Lipomycetes</taxon>
        <taxon>Lipomycetales</taxon>
        <taxon>Lipomycetaceae</taxon>
        <taxon>Lipomyces</taxon>
    </lineage>
</organism>
<keyword evidence="12" id="KW-1185">Reference proteome</keyword>
<dbReference type="Proteomes" id="UP001217417">
    <property type="component" value="Unassembled WGS sequence"/>
</dbReference>
<evidence type="ECO:0000313" key="12">
    <source>
        <dbReference type="Proteomes" id="UP001217417"/>
    </source>
</evidence>
<keyword evidence="4 9" id="KW-0547">Nucleotide-binding</keyword>
<dbReference type="PROSITE" id="PS00108">
    <property type="entry name" value="PROTEIN_KINASE_ST"/>
    <property type="match status" value="1"/>
</dbReference>
<sequence>MGDSTAPLELPKNLGFYVGDAIGQGAFATVHLCQVFGKATSVFAVKFVHKPTAKSRGGLSSKDIIREITLHKACSAHKNIITLFGYNEDENWIWLKMQAAMGGDLFDKIEPDVGVHEDICQMYFQQLVGAIEFIHSQGIAHRDVKPENILLDADGNLMLSDFGFATVFERHGTRKQSTTICGSAPYCAPEVVSRKSYDSDLADIWSCGVALFVLLSGCTPWQWAVSHDPDYARYKKSKGKVKDYPWDRLPGDVLSLLRKLMRENPRERMPLKNIRMHPWFKRPNKLISPNGQCADPIRLAERLILSMHINVDEPNIRDDQRPMSDRFHSCSQPTELKANIVLNPRELNIVSATRLQSQPMAGAKQASVQGAFSQSGSIQDDVSLLQFSQRKLAQIPDSLTQRASRFNELCPPTTMNKFFAAVPLQSLSSRLAAALHELAVPVDESHDVTRYDGLLISVTTFDRRKCVMMGTIKCTARHQYDNFVEVVFSRSKGDPLEWRYFFKRVAKLCMDIIYTDEK</sequence>
<dbReference type="GO" id="GO:0005524">
    <property type="term" value="F:ATP binding"/>
    <property type="evidence" value="ECO:0007669"/>
    <property type="project" value="UniProtKB-UniRule"/>
</dbReference>
<feature type="binding site" evidence="9">
    <location>
        <position position="46"/>
    </location>
    <ligand>
        <name>ATP</name>
        <dbReference type="ChEBI" id="CHEBI:30616"/>
    </ligand>
</feature>
<dbReference type="InterPro" id="IPR011009">
    <property type="entry name" value="Kinase-like_dom_sf"/>
</dbReference>
<keyword evidence="6 9" id="KW-0067">ATP-binding</keyword>
<evidence type="ECO:0000256" key="3">
    <source>
        <dbReference type="ARBA" id="ARBA00022679"/>
    </source>
</evidence>
<dbReference type="InterPro" id="IPR000719">
    <property type="entry name" value="Prot_kinase_dom"/>
</dbReference>
<proteinExistence type="predicted"/>
<keyword evidence="3" id="KW-0808">Transferase</keyword>
<comment type="caution">
    <text evidence="11">The sequence shown here is derived from an EMBL/GenBank/DDBJ whole genome shotgun (WGS) entry which is preliminary data.</text>
</comment>
<accession>A0AAD7VPK9</accession>
<dbReference type="InterPro" id="IPR008271">
    <property type="entry name" value="Ser/Thr_kinase_AS"/>
</dbReference>
<evidence type="ECO:0000256" key="9">
    <source>
        <dbReference type="PROSITE-ProRule" id="PRU10141"/>
    </source>
</evidence>
<dbReference type="RefSeq" id="XP_056040346.1">
    <property type="nucleotide sequence ID" value="XM_056191076.1"/>
</dbReference>
<evidence type="ECO:0000256" key="1">
    <source>
        <dbReference type="ARBA" id="ARBA00012513"/>
    </source>
</evidence>
<evidence type="ECO:0000256" key="4">
    <source>
        <dbReference type="ARBA" id="ARBA00022741"/>
    </source>
</evidence>
<reference evidence="11" key="1">
    <citation type="submission" date="2023-03" db="EMBL/GenBank/DDBJ databases">
        <title>Near-Complete genome sequence of Lipomyces tetrasporous NRRL Y-64009, an oleaginous yeast capable of growing on lignocellulosic hydrolysates.</title>
        <authorList>
            <consortium name="Lawrence Berkeley National Laboratory"/>
            <person name="Jagtap S.S."/>
            <person name="Liu J.-J."/>
            <person name="Walukiewicz H.E."/>
            <person name="Pangilinan J."/>
            <person name="Lipzen A."/>
            <person name="Ahrendt S."/>
            <person name="Koriabine M."/>
            <person name="Cobaugh K."/>
            <person name="Salamov A."/>
            <person name="Yoshinaga Y."/>
            <person name="Ng V."/>
            <person name="Daum C."/>
            <person name="Grigoriev I.V."/>
            <person name="Slininger P.J."/>
            <person name="Dien B.S."/>
            <person name="Jin Y.-S."/>
            <person name="Rao C.V."/>
        </authorList>
    </citation>
    <scope>NUCLEOTIDE SEQUENCE</scope>
    <source>
        <strain evidence="11">NRRL Y-64009</strain>
    </source>
</reference>
<dbReference type="SMART" id="SM00220">
    <property type="entry name" value="S_TKc"/>
    <property type="match status" value="1"/>
</dbReference>
<dbReference type="GO" id="GO:0007095">
    <property type="term" value="P:mitotic G2 DNA damage checkpoint signaling"/>
    <property type="evidence" value="ECO:0007669"/>
    <property type="project" value="TreeGrafter"/>
</dbReference>
<comment type="catalytic activity">
    <reaction evidence="8">
        <text>L-seryl-[protein] + ATP = O-phospho-L-seryl-[protein] + ADP + H(+)</text>
        <dbReference type="Rhea" id="RHEA:17989"/>
        <dbReference type="Rhea" id="RHEA-COMP:9863"/>
        <dbReference type="Rhea" id="RHEA-COMP:11604"/>
        <dbReference type="ChEBI" id="CHEBI:15378"/>
        <dbReference type="ChEBI" id="CHEBI:29999"/>
        <dbReference type="ChEBI" id="CHEBI:30616"/>
        <dbReference type="ChEBI" id="CHEBI:83421"/>
        <dbReference type="ChEBI" id="CHEBI:456216"/>
        <dbReference type="EC" id="2.7.11.1"/>
    </reaction>
</comment>
<dbReference type="AlphaFoldDB" id="A0AAD7VPK9"/>
<dbReference type="EC" id="2.7.11.1" evidence="1"/>
<keyword evidence="2" id="KW-0723">Serine/threonine-protein kinase</keyword>
<name>A0AAD7VPK9_9ASCO</name>